<evidence type="ECO:0000313" key="7">
    <source>
        <dbReference type="EMBL" id="GFY45912.1"/>
    </source>
</evidence>
<evidence type="ECO:0000256" key="5">
    <source>
        <dbReference type="SAM" id="Phobius"/>
    </source>
</evidence>
<evidence type="ECO:0000256" key="3">
    <source>
        <dbReference type="ARBA" id="ARBA00022989"/>
    </source>
</evidence>
<evidence type="ECO:0000256" key="1">
    <source>
        <dbReference type="ARBA" id="ARBA00004141"/>
    </source>
</evidence>
<dbReference type="OrthoDB" id="6416116at2759"/>
<feature type="transmembrane region" description="Helical" evidence="5">
    <location>
        <begin position="107"/>
        <end position="126"/>
    </location>
</feature>
<feature type="domain" description="Ion transport" evidence="6">
    <location>
        <begin position="969"/>
        <end position="1049"/>
    </location>
</feature>
<feature type="transmembrane region" description="Helical" evidence="5">
    <location>
        <begin position="999"/>
        <end position="1020"/>
    </location>
</feature>
<evidence type="ECO:0000313" key="8">
    <source>
        <dbReference type="Proteomes" id="UP000886998"/>
    </source>
</evidence>
<keyword evidence="4 5" id="KW-0472">Membrane</keyword>
<dbReference type="Proteomes" id="UP000886998">
    <property type="component" value="Unassembled WGS sequence"/>
</dbReference>
<dbReference type="Gene3D" id="1.10.287.70">
    <property type="match status" value="2"/>
</dbReference>
<reference evidence="7" key="1">
    <citation type="submission" date="2020-08" db="EMBL/GenBank/DDBJ databases">
        <title>Multicomponent nature underlies the extraordinary mechanical properties of spider dragline silk.</title>
        <authorList>
            <person name="Kono N."/>
            <person name="Nakamura H."/>
            <person name="Mori M."/>
            <person name="Yoshida Y."/>
            <person name="Ohtoshi R."/>
            <person name="Malay A.D."/>
            <person name="Moran D.A.P."/>
            <person name="Tomita M."/>
            <person name="Numata K."/>
            <person name="Arakawa K."/>
        </authorList>
    </citation>
    <scope>NUCLEOTIDE SEQUENCE</scope>
</reference>
<feature type="transmembrane region" description="Helical" evidence="5">
    <location>
        <begin position="66"/>
        <end position="87"/>
    </location>
</feature>
<protein>
    <submittedName>
        <fullName evidence="7">Sodium leak channel non-selective protein</fullName>
    </submittedName>
</protein>
<comment type="subcellular location">
    <subcellularLocation>
        <location evidence="1">Membrane</location>
        <topology evidence="1">Multi-pass membrane protein</topology>
    </subcellularLocation>
</comment>
<dbReference type="FunFam" id="1.10.287.70:FF:000066">
    <property type="entry name" value="Sodium leak channel non-selective protein"/>
    <property type="match status" value="1"/>
</dbReference>
<dbReference type="GO" id="GO:0005886">
    <property type="term" value="C:plasma membrane"/>
    <property type="evidence" value="ECO:0007669"/>
    <property type="project" value="TreeGrafter"/>
</dbReference>
<feature type="transmembrane region" description="Helical" evidence="5">
    <location>
        <begin position="572"/>
        <end position="596"/>
    </location>
</feature>
<dbReference type="GO" id="GO:0032230">
    <property type="term" value="P:positive regulation of synaptic transmission, GABAergic"/>
    <property type="evidence" value="ECO:0007669"/>
    <property type="project" value="TreeGrafter"/>
</dbReference>
<dbReference type="SUPFAM" id="SSF81324">
    <property type="entry name" value="Voltage-gated potassium channels"/>
    <property type="match status" value="2"/>
</dbReference>
<name>A0A8X6X4C0_9ARAC</name>
<keyword evidence="8" id="KW-1185">Reference proteome</keyword>
<dbReference type="Gene3D" id="1.20.120.350">
    <property type="entry name" value="Voltage-gated potassium channels. Chain C"/>
    <property type="match status" value="3"/>
</dbReference>
<feature type="transmembrane region" description="Helical" evidence="5">
    <location>
        <begin position="291"/>
        <end position="309"/>
    </location>
</feature>
<sequence length="1053" mass="121876">MLGRKQSMKGDEVLADYGAGETLTQLGISGDVEWLWVRRLLRLCALLSLVSVSLNTTRTFERYEYLFYATFVCDMIVTILFTIEMIVKMYLRGFLMGDYSYLKDRWCQFDATMVFFLWISVILQIFEMVQVVPKFSYLSILRAPRPLIMIRFIRVFLKFSMPKSRINQIFKRSSQQIYNVTLFFLFFMSLYGLLGVQFFGEMSNHCVVNGTDPNNVTLDDLAIPDTYCSNIPDAGYHCPEGMVCMELELPKSISGFNGFDDFAHSFFTVYQAASQEGWALLMYKAMDSLPAWRAICYFTTLIFFLAWLVKNVFIAVITETFNEIRVQFQQGWGERGTIQTQSTAQVLKGDDSGWKLITVDENKGRGKAPHCLQVFLQSAVFQVIVMVVNVANAIVAASIKFEHDGRLREEFYKHYYLAEVGFTIFFDLEVLFKIWCLGFHGYYRRSLHKFELLLAIGTTLHIIPDLYMRELSSFQVLRIVRLIKASPVLEDFVYKIFGPGKKLGSLIIFTMCLLVITSSISMQLFCSLGDFNKFEAFPEAFMSMFQILTQEGWGEVMNETMLRTSRTIGPLVAIYFILYHLFVTLIVLSLFVAVILDNLELDEDIKKVKQLKAREQSAGIKEGLPLRLLLFERFPDSPQMSRLNKVPSEFIVPKVRESFMRQFVDDQPEESPTMKKLSENEDNLVTFRKTRPLKLMASPCKLKAREQSAGIKEGLPLRLLLFERFPDSPQMSRLNKVPSEFIVPKVRESFMRQFVDDQPEESPTMKKLSENEDNLVTFRKTRPLKLMASPCKVRNTTNILRKASVTNIVIDSNNQRLLVGDSGQIPVLGKGPKQTQSQKTIRLDRRSMRRSMRGSIKIKQTYDHLRENGDGGTLNPTASRSPHDFDIKLLQQKRQQAEMKRNQREEDLRENHPYFDTPLFMVARESRFRKFCQTIVWARYDPHIRDPVTGKERKIKYKTFHNLLGLVTYLDWFMIWITTLCCISMMFETPQKRVMNTALLQVAEYIFVTAMSLEIILKTLADGLFFTPKALIKDAAGVMDFFIFAWSCMKLWP</sequence>
<feature type="transmembrane region" description="Helical" evidence="5">
    <location>
        <begin position="374"/>
        <end position="395"/>
    </location>
</feature>
<feature type="domain" description="Ion transport" evidence="6">
    <location>
        <begin position="40"/>
        <end position="327"/>
    </location>
</feature>
<comment type="caution">
    <text evidence="7">The sequence shown here is derived from an EMBL/GenBank/DDBJ whole genome shotgun (WGS) entry which is preliminary data.</text>
</comment>
<keyword evidence="3 5" id="KW-1133">Transmembrane helix</keyword>
<dbReference type="GO" id="GO:0032224">
    <property type="term" value="P:positive regulation of synaptic transmission, cholinergic"/>
    <property type="evidence" value="ECO:0007669"/>
    <property type="project" value="TreeGrafter"/>
</dbReference>
<dbReference type="PANTHER" id="PTHR46141">
    <property type="entry name" value="SODIUM LEAK CHANNEL NON-SELECTIVE PROTEIN"/>
    <property type="match status" value="1"/>
</dbReference>
<proteinExistence type="predicted"/>
<dbReference type="PANTHER" id="PTHR46141:SF1">
    <property type="entry name" value="SODIUM LEAK CHANNEL NALCN"/>
    <property type="match status" value="1"/>
</dbReference>
<feature type="domain" description="Ion transport" evidence="6">
    <location>
        <begin position="380"/>
        <end position="600"/>
    </location>
</feature>
<accession>A0A8X6X4C0</accession>
<organism evidence="7 8">
    <name type="scientific">Trichonephila inaurata madagascariensis</name>
    <dbReference type="NCBI Taxonomy" id="2747483"/>
    <lineage>
        <taxon>Eukaryota</taxon>
        <taxon>Metazoa</taxon>
        <taxon>Ecdysozoa</taxon>
        <taxon>Arthropoda</taxon>
        <taxon>Chelicerata</taxon>
        <taxon>Arachnida</taxon>
        <taxon>Araneae</taxon>
        <taxon>Araneomorphae</taxon>
        <taxon>Entelegynae</taxon>
        <taxon>Araneoidea</taxon>
        <taxon>Nephilidae</taxon>
        <taxon>Trichonephila</taxon>
        <taxon>Trichonephila inaurata</taxon>
    </lineage>
</organism>
<keyword evidence="2 5" id="KW-0812">Transmembrane</keyword>
<dbReference type="EMBL" id="BMAV01005112">
    <property type="protein sequence ID" value="GFY45912.1"/>
    <property type="molecule type" value="Genomic_DNA"/>
</dbReference>
<evidence type="ECO:0000256" key="2">
    <source>
        <dbReference type="ARBA" id="ARBA00022692"/>
    </source>
</evidence>
<evidence type="ECO:0000259" key="6">
    <source>
        <dbReference type="Pfam" id="PF00520"/>
    </source>
</evidence>
<dbReference type="InterPro" id="IPR028823">
    <property type="entry name" value="NALCN"/>
</dbReference>
<gene>
    <name evidence="7" type="primary">Nalcn</name>
    <name evidence="7" type="ORF">TNIN_61641</name>
</gene>
<evidence type="ECO:0000256" key="4">
    <source>
        <dbReference type="ARBA" id="ARBA00023136"/>
    </source>
</evidence>
<dbReference type="FunFam" id="1.20.120.350:FF:000030">
    <property type="entry name" value="sodium leak channel non-selective protein"/>
    <property type="match status" value="1"/>
</dbReference>
<dbReference type="Pfam" id="PF00520">
    <property type="entry name" value="Ion_trans"/>
    <property type="match status" value="3"/>
</dbReference>
<dbReference type="AlphaFoldDB" id="A0A8X6X4C0"/>
<feature type="transmembrane region" description="Helical" evidence="5">
    <location>
        <begin position="963"/>
        <end position="987"/>
    </location>
</feature>
<dbReference type="InterPro" id="IPR027359">
    <property type="entry name" value="Volt_channel_dom_sf"/>
</dbReference>
<feature type="transmembrane region" description="Helical" evidence="5">
    <location>
        <begin position="415"/>
        <end position="439"/>
    </location>
</feature>
<dbReference type="InterPro" id="IPR005821">
    <property type="entry name" value="Ion_trans_dom"/>
</dbReference>
<dbReference type="GO" id="GO:0005261">
    <property type="term" value="F:monoatomic cation channel activity"/>
    <property type="evidence" value="ECO:0007669"/>
    <property type="project" value="InterPro"/>
</dbReference>
<feature type="transmembrane region" description="Helical" evidence="5">
    <location>
        <begin position="503"/>
        <end position="525"/>
    </location>
</feature>
<feature type="transmembrane region" description="Helical" evidence="5">
    <location>
        <begin position="177"/>
        <end position="199"/>
    </location>
</feature>